<dbReference type="EMBL" id="JACEIK010005489">
    <property type="protein sequence ID" value="MCE0481629.1"/>
    <property type="molecule type" value="Genomic_DNA"/>
</dbReference>
<dbReference type="Proteomes" id="UP000823775">
    <property type="component" value="Unassembled WGS sequence"/>
</dbReference>
<evidence type="ECO:0000313" key="1">
    <source>
        <dbReference type="EMBL" id="MCE0481629.1"/>
    </source>
</evidence>
<protein>
    <submittedName>
        <fullName evidence="1">Uncharacterized protein</fullName>
    </submittedName>
</protein>
<feature type="non-terminal residue" evidence="1">
    <location>
        <position position="1"/>
    </location>
</feature>
<reference evidence="1 2" key="1">
    <citation type="journal article" date="2021" name="BMC Genomics">
        <title>Datura genome reveals duplications of psychoactive alkaloid biosynthetic genes and high mutation rate following tissue culture.</title>
        <authorList>
            <person name="Rajewski A."/>
            <person name="Carter-House D."/>
            <person name="Stajich J."/>
            <person name="Litt A."/>
        </authorList>
    </citation>
    <scope>NUCLEOTIDE SEQUENCE [LARGE SCALE GENOMIC DNA]</scope>
    <source>
        <strain evidence="1">AR-01</strain>
    </source>
</reference>
<accession>A0ABS8VLF9</accession>
<keyword evidence="2" id="KW-1185">Reference proteome</keyword>
<organism evidence="1 2">
    <name type="scientific">Datura stramonium</name>
    <name type="common">Jimsonweed</name>
    <name type="synonym">Common thornapple</name>
    <dbReference type="NCBI Taxonomy" id="4076"/>
    <lineage>
        <taxon>Eukaryota</taxon>
        <taxon>Viridiplantae</taxon>
        <taxon>Streptophyta</taxon>
        <taxon>Embryophyta</taxon>
        <taxon>Tracheophyta</taxon>
        <taxon>Spermatophyta</taxon>
        <taxon>Magnoliopsida</taxon>
        <taxon>eudicotyledons</taxon>
        <taxon>Gunneridae</taxon>
        <taxon>Pentapetalae</taxon>
        <taxon>asterids</taxon>
        <taxon>lamiids</taxon>
        <taxon>Solanales</taxon>
        <taxon>Solanaceae</taxon>
        <taxon>Solanoideae</taxon>
        <taxon>Datureae</taxon>
        <taxon>Datura</taxon>
    </lineage>
</organism>
<proteinExistence type="predicted"/>
<sequence length="80" mass="8858">TRFLSHWLDLQMGLILDGNMLGFSPAQDMQEVDEPSGPDEESSMIRITCARGNGVGRGEIYDVVSVICNGFWDKGMGFCR</sequence>
<comment type="caution">
    <text evidence="1">The sequence shown here is derived from an EMBL/GenBank/DDBJ whole genome shotgun (WGS) entry which is preliminary data.</text>
</comment>
<name>A0ABS8VLF9_DATST</name>
<gene>
    <name evidence="1" type="ORF">HAX54_039508</name>
</gene>
<evidence type="ECO:0000313" key="2">
    <source>
        <dbReference type="Proteomes" id="UP000823775"/>
    </source>
</evidence>